<accession>A0A8H7ZR04</accession>
<protein>
    <recommendedName>
        <fullName evidence="4">Nucleolus and neural progenitor protein-like N-terminal domain-containing protein</fullName>
    </recommendedName>
</protein>
<keyword evidence="3" id="KW-1185">Reference proteome</keyword>
<evidence type="ECO:0000256" key="1">
    <source>
        <dbReference type="SAM" id="MobiDB-lite"/>
    </source>
</evidence>
<feature type="compositionally biased region" description="Low complexity" evidence="1">
    <location>
        <begin position="1"/>
        <end position="10"/>
    </location>
</feature>
<evidence type="ECO:0000313" key="2">
    <source>
        <dbReference type="EMBL" id="KAG5457784.1"/>
    </source>
</evidence>
<name>A0A8H7ZR04_9FUNG</name>
<dbReference type="AlphaFoldDB" id="A0A8H7ZR04"/>
<evidence type="ECO:0008006" key="4">
    <source>
        <dbReference type="Google" id="ProtNLM"/>
    </source>
</evidence>
<reference evidence="2 3" key="1">
    <citation type="journal article" name="Sci. Rep.">
        <title>Genome-scale phylogenetic analyses confirm Olpidium as the closest living zoosporic fungus to the non-flagellated, terrestrial fungi.</title>
        <authorList>
            <person name="Chang Y."/>
            <person name="Rochon D."/>
            <person name="Sekimoto S."/>
            <person name="Wang Y."/>
            <person name="Chovatia M."/>
            <person name="Sandor L."/>
            <person name="Salamov A."/>
            <person name="Grigoriev I.V."/>
            <person name="Stajich J.E."/>
            <person name="Spatafora J.W."/>
        </authorList>
    </citation>
    <scope>NUCLEOTIDE SEQUENCE [LARGE SCALE GENOMIC DNA]</scope>
    <source>
        <strain evidence="2">S191</strain>
    </source>
</reference>
<proteinExistence type="predicted"/>
<dbReference type="Proteomes" id="UP000673691">
    <property type="component" value="Unassembled WGS sequence"/>
</dbReference>
<evidence type="ECO:0000313" key="3">
    <source>
        <dbReference type="Proteomes" id="UP000673691"/>
    </source>
</evidence>
<dbReference type="OrthoDB" id="114080at2759"/>
<organism evidence="2 3">
    <name type="scientific">Olpidium bornovanus</name>
    <dbReference type="NCBI Taxonomy" id="278681"/>
    <lineage>
        <taxon>Eukaryota</taxon>
        <taxon>Fungi</taxon>
        <taxon>Fungi incertae sedis</taxon>
        <taxon>Olpidiomycota</taxon>
        <taxon>Olpidiomycotina</taxon>
        <taxon>Olpidiomycetes</taxon>
        <taxon>Olpidiales</taxon>
        <taxon>Olpidiaceae</taxon>
        <taxon>Olpidium</taxon>
    </lineage>
</organism>
<feature type="region of interest" description="Disordered" evidence="1">
    <location>
        <begin position="1"/>
        <end position="27"/>
    </location>
</feature>
<dbReference type="EMBL" id="JAEFCI010009478">
    <property type="protein sequence ID" value="KAG5457784.1"/>
    <property type="molecule type" value="Genomic_DNA"/>
</dbReference>
<gene>
    <name evidence="2" type="ORF">BJ554DRAFT_2122</name>
</gene>
<comment type="caution">
    <text evidence="2">The sequence shown here is derived from an EMBL/GenBank/DDBJ whole genome shotgun (WGS) entry which is preliminary data.</text>
</comment>
<sequence>MAAATWTAAAVPHPAQDARGGGGRAAASLPAAGLLPLSRKKDESGRPALPPQLPFSHCELYLRLRHHARQAAKLEQALASELVTLERSHFRNQNQHRAAPHWKKLASCRKHLKRLVGDVTLRPGRFAAGGHAGGLRIGQLLKELLQPFAVENAEGDAQQLVAVPTKAVMAHAANRTAAACLLMSECLLSLETSYCMFKVPVSQSYFIPVSLLFMACLSRARSIICSWRTDMAMCFDLLRSWLQFFPVSEAPDCRV</sequence>